<dbReference type="PANTHER" id="PTHR23163:SF0">
    <property type="entry name" value="E3 UBIQUITIN-PROTEIN LIGASE BRE1"/>
    <property type="match status" value="1"/>
</dbReference>
<keyword evidence="9 15" id="KW-0862">Zinc</keyword>
<gene>
    <name evidence="19" type="ORF">D9757_000741</name>
</gene>
<evidence type="ECO:0000256" key="6">
    <source>
        <dbReference type="ARBA" id="ARBA00022723"/>
    </source>
</evidence>
<dbReference type="EC" id="2.3.2.27" evidence="15"/>
<keyword evidence="8 15" id="KW-0833">Ubl conjugation pathway</keyword>
<dbReference type="InterPro" id="IPR013083">
    <property type="entry name" value="Znf_RING/FYVE/PHD"/>
</dbReference>
<evidence type="ECO:0000256" key="13">
    <source>
        <dbReference type="ARBA" id="ARBA00059679"/>
    </source>
</evidence>
<dbReference type="InterPro" id="IPR017907">
    <property type="entry name" value="Znf_RING_CS"/>
</dbReference>
<dbReference type="SUPFAM" id="SSF57850">
    <property type="entry name" value="RING/U-box"/>
    <property type="match status" value="1"/>
</dbReference>
<feature type="compositionally biased region" description="Polar residues" evidence="17">
    <location>
        <begin position="40"/>
        <end position="55"/>
    </location>
</feature>
<dbReference type="SMART" id="SM00184">
    <property type="entry name" value="RING"/>
    <property type="match status" value="1"/>
</dbReference>
<dbReference type="Pfam" id="PF08647">
    <property type="entry name" value="BRE1"/>
    <property type="match status" value="1"/>
</dbReference>
<feature type="compositionally biased region" description="Basic and acidic residues" evidence="17">
    <location>
        <begin position="19"/>
        <end position="33"/>
    </location>
</feature>
<feature type="coiled-coil region" evidence="16">
    <location>
        <begin position="349"/>
        <end position="412"/>
    </location>
</feature>
<accession>A0A8H5MGH9</accession>
<feature type="domain" description="RING-type" evidence="18">
    <location>
        <begin position="770"/>
        <end position="808"/>
    </location>
</feature>
<evidence type="ECO:0000256" key="7">
    <source>
        <dbReference type="ARBA" id="ARBA00022771"/>
    </source>
</evidence>
<sequence length="823" mass="94658">MDRVTGHRNLASSVSLMAETRKRSHSVEDDKVFSKKHIISDTNGSPTVNGHNPPQNEDVEPTADDKLELFRKEAIYRRMLHYSRQNEASQQRISELEARKNAREAGLAAMSACWTQLINTIRVMINPATEPGDIMPPPKDMQDLFMLSTYVTDQSLPELRYALEENERATHQLVMKLMQKGSSDVSQDATMKEYQKMQSECSALRAKVEVLQVRLEDSEECERTLRRELAEEQNRVLRLRSKTVQATLPRALVQPTEATGDGTFKPSSPSPNGNKLQEELEERYAMQMRILREQDKIIAELRKSKDLVEIEMRKKTIDKDEVSKSPIYQRVLQRAADALNIASMKEDEMKHLKTEFSMYKERREIYEKELRDDSANAINDTLNLISRRDADIARLREERDQRSAELNERRSKESVRFASCEEYKSLAASRADRIVALESHLHRARLKLAANAGREDLVHFLLETPNKDAEFVVHLQARLSESETRMFAFEEALSRLKEDHPNVEQHIQSEAEALRKLSEVSSQLAKFRNVYGEIPSADSSQMTSELQRKEDELQRLRLLDRQHTQAESALYTEIEKLSSAWESLDGQVRSKVLDLNVMEERLSKATVERAKSDNKYYAAVREKDTIEAERKSTIRSLERQTKAYELLKKSESSLGEQLKAVQSELDKYRAYCQETHEGLMKGFTSKSLEMQERVNEGSKLAIIYRDKVSEYEQAHLSRQDALRKEIDAMSNAKVVLERERLALQSKAKFDSTHQQNKSDPDANVMRLLKCSTCNVNFRDTILTKCSHTFCKSCVEARISSRQRKCPACGLGFAQSEVLKVFMQ</sequence>
<dbReference type="GO" id="GO:0006325">
    <property type="term" value="P:chromatin organization"/>
    <property type="evidence" value="ECO:0007669"/>
    <property type="project" value="UniProtKB-KW"/>
</dbReference>
<comment type="caution">
    <text evidence="19">The sequence shown here is derived from an EMBL/GenBank/DDBJ whole genome shotgun (WGS) entry which is preliminary data.</text>
</comment>
<dbReference type="EMBL" id="JAACJN010000002">
    <property type="protein sequence ID" value="KAF5393233.1"/>
    <property type="molecule type" value="Genomic_DNA"/>
</dbReference>
<evidence type="ECO:0000256" key="11">
    <source>
        <dbReference type="ARBA" id="ARBA00023054"/>
    </source>
</evidence>
<evidence type="ECO:0000256" key="1">
    <source>
        <dbReference type="ARBA" id="ARBA00000900"/>
    </source>
</evidence>
<evidence type="ECO:0000256" key="17">
    <source>
        <dbReference type="SAM" id="MobiDB-lite"/>
    </source>
</evidence>
<feature type="region of interest" description="Disordered" evidence="17">
    <location>
        <begin position="15"/>
        <end position="63"/>
    </location>
</feature>
<dbReference type="OrthoDB" id="10266039at2759"/>
<dbReference type="CDD" id="cd16499">
    <property type="entry name" value="RING-HC_Bre1-like"/>
    <property type="match status" value="1"/>
</dbReference>
<dbReference type="Pfam" id="PF26095">
    <property type="entry name" value="CC_Bre1"/>
    <property type="match status" value="1"/>
</dbReference>
<evidence type="ECO:0000256" key="9">
    <source>
        <dbReference type="ARBA" id="ARBA00022833"/>
    </source>
</evidence>
<dbReference type="GO" id="GO:0008270">
    <property type="term" value="F:zinc ion binding"/>
    <property type="evidence" value="ECO:0007669"/>
    <property type="project" value="UniProtKB-KW"/>
</dbReference>
<keyword evidence="7 14" id="KW-0863">Zinc-finger</keyword>
<dbReference type="UniPathway" id="UPA00143"/>
<comment type="function">
    <text evidence="13">E3 ubiquitin-protein ligase that mediates monoubiquitination of histone H2B to form H2BK123ub1. H2BK123ub1 gives a specific tag for epigenetic transcriptional activation and is also a prerequisite for H3K4me and H3K79me formation.</text>
</comment>
<protein>
    <recommendedName>
        <fullName evidence="15">E3 ubiquitin protein ligase</fullName>
        <ecNumber evidence="15">2.3.2.27</ecNumber>
    </recommendedName>
</protein>
<dbReference type="InterPro" id="IPR013956">
    <property type="entry name" value="E3_ubiquit_lig_Bre1"/>
</dbReference>
<feature type="region of interest" description="Disordered" evidence="17">
    <location>
        <begin position="254"/>
        <end position="275"/>
    </location>
</feature>
<reference evidence="19 20" key="1">
    <citation type="journal article" date="2020" name="ISME J.">
        <title>Uncovering the hidden diversity of litter-decomposition mechanisms in mushroom-forming fungi.</title>
        <authorList>
            <person name="Floudas D."/>
            <person name="Bentzer J."/>
            <person name="Ahren D."/>
            <person name="Johansson T."/>
            <person name="Persson P."/>
            <person name="Tunlid A."/>
        </authorList>
    </citation>
    <scope>NUCLEOTIDE SEQUENCE [LARGE SCALE GENOMIC DNA]</scope>
    <source>
        <strain evidence="19 20">CBS 406.79</strain>
    </source>
</reference>
<dbReference type="AlphaFoldDB" id="A0A8H5MGH9"/>
<dbReference type="InterPro" id="IPR001841">
    <property type="entry name" value="Znf_RING"/>
</dbReference>
<keyword evidence="20" id="KW-1185">Reference proteome</keyword>
<evidence type="ECO:0000256" key="4">
    <source>
        <dbReference type="ARBA" id="ARBA00005555"/>
    </source>
</evidence>
<evidence type="ECO:0000313" key="19">
    <source>
        <dbReference type="EMBL" id="KAF5393233.1"/>
    </source>
</evidence>
<dbReference type="Gene3D" id="3.30.40.10">
    <property type="entry name" value="Zinc/RING finger domain, C3HC4 (zinc finger)"/>
    <property type="match status" value="1"/>
</dbReference>
<organism evidence="19 20">
    <name type="scientific">Collybiopsis confluens</name>
    <dbReference type="NCBI Taxonomy" id="2823264"/>
    <lineage>
        <taxon>Eukaryota</taxon>
        <taxon>Fungi</taxon>
        <taxon>Dikarya</taxon>
        <taxon>Basidiomycota</taxon>
        <taxon>Agaricomycotina</taxon>
        <taxon>Agaricomycetes</taxon>
        <taxon>Agaricomycetidae</taxon>
        <taxon>Agaricales</taxon>
        <taxon>Marasmiineae</taxon>
        <taxon>Omphalotaceae</taxon>
        <taxon>Collybiopsis</taxon>
    </lineage>
</organism>
<evidence type="ECO:0000256" key="15">
    <source>
        <dbReference type="RuleBase" id="RU365038"/>
    </source>
</evidence>
<comment type="catalytic activity">
    <reaction evidence="1 15">
        <text>S-ubiquitinyl-[E2 ubiquitin-conjugating enzyme]-L-cysteine + [acceptor protein]-L-lysine = [E2 ubiquitin-conjugating enzyme]-L-cysteine + N(6)-ubiquitinyl-[acceptor protein]-L-lysine.</text>
        <dbReference type="EC" id="2.3.2.27"/>
    </reaction>
</comment>
<evidence type="ECO:0000256" key="5">
    <source>
        <dbReference type="ARBA" id="ARBA00022679"/>
    </source>
</evidence>
<dbReference type="InterPro" id="IPR058643">
    <property type="entry name" value="BRE1-like_CC"/>
</dbReference>
<evidence type="ECO:0000256" key="14">
    <source>
        <dbReference type="PROSITE-ProRule" id="PRU00175"/>
    </source>
</evidence>
<evidence type="ECO:0000256" key="8">
    <source>
        <dbReference type="ARBA" id="ARBA00022786"/>
    </source>
</evidence>
<keyword evidence="6 15" id="KW-0479">Metal-binding</keyword>
<comment type="pathway">
    <text evidence="3 15">Protein modification; protein ubiquitination.</text>
</comment>
<dbReference type="GO" id="GO:0016567">
    <property type="term" value="P:protein ubiquitination"/>
    <property type="evidence" value="ECO:0007669"/>
    <property type="project" value="UniProtKB-UniRule"/>
</dbReference>
<feature type="compositionally biased region" description="Polar residues" evidence="17">
    <location>
        <begin position="265"/>
        <end position="275"/>
    </location>
</feature>
<evidence type="ECO:0000313" key="20">
    <source>
        <dbReference type="Proteomes" id="UP000518752"/>
    </source>
</evidence>
<keyword evidence="11 15" id="KW-0175">Coiled coil</keyword>
<evidence type="ECO:0000256" key="2">
    <source>
        <dbReference type="ARBA" id="ARBA00004123"/>
    </source>
</evidence>
<dbReference type="GO" id="GO:0061630">
    <property type="term" value="F:ubiquitin protein ligase activity"/>
    <property type="evidence" value="ECO:0007669"/>
    <property type="project" value="UniProtKB-EC"/>
</dbReference>
<dbReference type="PROSITE" id="PS50089">
    <property type="entry name" value="ZF_RING_2"/>
    <property type="match status" value="1"/>
</dbReference>
<evidence type="ECO:0000256" key="3">
    <source>
        <dbReference type="ARBA" id="ARBA00004906"/>
    </source>
</evidence>
<evidence type="ECO:0000256" key="10">
    <source>
        <dbReference type="ARBA" id="ARBA00022853"/>
    </source>
</evidence>
<keyword evidence="5 15" id="KW-0808">Transferase</keyword>
<dbReference type="PROSITE" id="PS00518">
    <property type="entry name" value="ZF_RING_1"/>
    <property type="match status" value="1"/>
</dbReference>
<evidence type="ECO:0000256" key="12">
    <source>
        <dbReference type="ARBA" id="ARBA00023242"/>
    </source>
</evidence>
<dbReference type="GO" id="GO:0033503">
    <property type="term" value="C:HULC complex"/>
    <property type="evidence" value="ECO:0007669"/>
    <property type="project" value="TreeGrafter"/>
</dbReference>
<dbReference type="GO" id="GO:0005634">
    <property type="term" value="C:nucleus"/>
    <property type="evidence" value="ECO:0007669"/>
    <property type="project" value="UniProtKB-SubCell"/>
</dbReference>
<dbReference type="PANTHER" id="PTHR23163">
    <property type="entry name" value="RING FINGER PROTEIN-RELATED"/>
    <property type="match status" value="1"/>
</dbReference>
<dbReference type="InterPro" id="IPR018957">
    <property type="entry name" value="Znf_C3HC4_RING-type"/>
</dbReference>
<dbReference type="Proteomes" id="UP000518752">
    <property type="component" value="Unassembled WGS sequence"/>
</dbReference>
<evidence type="ECO:0000256" key="16">
    <source>
        <dbReference type="SAM" id="Coils"/>
    </source>
</evidence>
<keyword evidence="12 15" id="KW-0539">Nucleus</keyword>
<dbReference type="Pfam" id="PF00097">
    <property type="entry name" value="zf-C3HC4"/>
    <property type="match status" value="1"/>
</dbReference>
<keyword evidence="10 15" id="KW-0156">Chromatin regulator</keyword>
<comment type="similarity">
    <text evidence="4 15">Belongs to the BRE1 family.</text>
</comment>
<evidence type="ECO:0000259" key="18">
    <source>
        <dbReference type="PROSITE" id="PS50089"/>
    </source>
</evidence>
<comment type="subcellular location">
    <subcellularLocation>
        <location evidence="2 15">Nucleus</location>
    </subcellularLocation>
</comment>
<proteinExistence type="inferred from homology"/>
<feature type="coiled-coil region" evidence="16">
    <location>
        <begin position="194"/>
        <end position="242"/>
    </location>
</feature>
<name>A0A8H5MGH9_9AGAR</name>